<evidence type="ECO:0000313" key="2">
    <source>
        <dbReference type="EMBL" id="CPR20094.1"/>
    </source>
</evidence>
<organism evidence="2 3">
    <name type="scientific">Candidatus Filomicrobium marinum</name>
    <dbReference type="NCBI Taxonomy" id="1608628"/>
    <lineage>
        <taxon>Bacteria</taxon>
        <taxon>Pseudomonadati</taxon>
        <taxon>Pseudomonadota</taxon>
        <taxon>Alphaproteobacteria</taxon>
        <taxon>Hyphomicrobiales</taxon>
        <taxon>Hyphomicrobiaceae</taxon>
        <taxon>Filomicrobium</taxon>
    </lineage>
</organism>
<dbReference type="AlphaFoldDB" id="A0A0D6JHB1"/>
<dbReference type="KEGG" id="fil:BN1229_v1_3469"/>
<keyword evidence="3" id="KW-1185">Reference proteome</keyword>
<keyword evidence="1" id="KW-0472">Membrane</keyword>
<evidence type="ECO:0000256" key="1">
    <source>
        <dbReference type="SAM" id="Phobius"/>
    </source>
</evidence>
<keyword evidence="1" id="KW-0812">Transmembrane</keyword>
<keyword evidence="1" id="KW-1133">Transmembrane helix</keyword>
<dbReference type="KEGG" id="fiy:BN1229_v1_2453"/>
<protein>
    <submittedName>
        <fullName evidence="2">Uncharacterized protein</fullName>
    </submittedName>
</protein>
<feature type="transmembrane region" description="Helical" evidence="1">
    <location>
        <begin position="31"/>
        <end position="51"/>
    </location>
</feature>
<name>A0A0D6JHB1_9HYPH</name>
<proteinExistence type="predicted"/>
<feature type="transmembrane region" description="Helical" evidence="1">
    <location>
        <begin position="57"/>
        <end position="79"/>
    </location>
</feature>
<dbReference type="EMBL" id="LN829119">
    <property type="protein sequence ID" value="CPR20094.1"/>
    <property type="molecule type" value="Genomic_DNA"/>
</dbReference>
<reference evidence="3" key="1">
    <citation type="submission" date="2015-02" db="EMBL/GenBank/DDBJ databases">
        <authorList>
            <person name="Chooi Y.-H."/>
        </authorList>
    </citation>
    <scope>NUCLEOTIDE SEQUENCE [LARGE SCALE GENOMIC DNA]</scope>
    <source>
        <strain evidence="3">strain Y</strain>
    </source>
</reference>
<sequence length="93" mass="9993">MGRSAGVVLDNRSGKTARVDNLLLRRANPTLGLFLVCLIPAKFWTAAYLFVAHLHDIYLSLSVVLAVGAGIAGFLALVLSGLWRMRPCTVEGP</sequence>
<dbReference type="RefSeq" id="WP_046479223.1">
    <property type="nucleotide sequence ID" value="NZ_LN829118.1"/>
</dbReference>
<dbReference type="Proteomes" id="UP000033187">
    <property type="component" value="Chromosome 1"/>
</dbReference>
<gene>
    <name evidence="2" type="ORF">YBN1229_v1_2453</name>
</gene>
<accession>A0A0D6JHB1</accession>
<evidence type="ECO:0000313" key="3">
    <source>
        <dbReference type="Proteomes" id="UP000033187"/>
    </source>
</evidence>